<gene>
    <name evidence="2" type="ORF">HKW67_07700</name>
</gene>
<dbReference type="InterPro" id="IPR011990">
    <property type="entry name" value="TPR-like_helical_dom_sf"/>
</dbReference>
<accession>A0A6M4IPG0</accession>
<organism evidence="2 3">
    <name type="scientific">Gemmatimonas groenlandica</name>
    <dbReference type="NCBI Taxonomy" id="2732249"/>
    <lineage>
        <taxon>Bacteria</taxon>
        <taxon>Pseudomonadati</taxon>
        <taxon>Gemmatimonadota</taxon>
        <taxon>Gemmatimonadia</taxon>
        <taxon>Gemmatimonadales</taxon>
        <taxon>Gemmatimonadaceae</taxon>
        <taxon>Gemmatimonas</taxon>
    </lineage>
</organism>
<keyword evidence="1" id="KW-0732">Signal</keyword>
<protein>
    <recommendedName>
        <fullName evidence="4">Tetratricopeptide repeat protein</fullName>
    </recommendedName>
</protein>
<feature type="chain" id="PRO_5027071985" description="Tetratricopeptide repeat protein" evidence="1">
    <location>
        <begin position="22"/>
        <end position="281"/>
    </location>
</feature>
<name>A0A6M4IPG0_9BACT</name>
<sequence>MITLPRRALLAAALLVGTATARDLAAQSGEPVTLWRAGRAFALRGQVDSALRTFELAGTAARTAGDLATEQATIRGRADLWMLRGCADSASRVLREAVAAASPGDRSSADALVRLLASRKAVAEARTVLVKAYSDVPSVGSNITRESVTFLQGMAAVELAGGQESAAMATLNSALAIAVRLHEGDVKDRSEHAVGDITDENAWLMFDLAQLRRTAKSPAIRSPREHARIMANLVKAWPTLDVLPDDGFPITRFADRLVMRAALCAADGSECPAPIVAKGCP</sequence>
<dbReference type="EMBL" id="CP053085">
    <property type="protein sequence ID" value="QJR35397.1"/>
    <property type="molecule type" value="Genomic_DNA"/>
</dbReference>
<dbReference type="KEGG" id="ggr:HKW67_07700"/>
<feature type="signal peptide" evidence="1">
    <location>
        <begin position="1"/>
        <end position="21"/>
    </location>
</feature>
<evidence type="ECO:0000313" key="3">
    <source>
        <dbReference type="Proteomes" id="UP000500938"/>
    </source>
</evidence>
<evidence type="ECO:0008006" key="4">
    <source>
        <dbReference type="Google" id="ProtNLM"/>
    </source>
</evidence>
<dbReference type="RefSeq" id="WP_171224827.1">
    <property type="nucleotide sequence ID" value="NZ_CP053085.1"/>
</dbReference>
<dbReference type="AlphaFoldDB" id="A0A6M4IPG0"/>
<proteinExistence type="predicted"/>
<dbReference type="Gene3D" id="1.25.40.10">
    <property type="entry name" value="Tetratricopeptide repeat domain"/>
    <property type="match status" value="1"/>
</dbReference>
<evidence type="ECO:0000313" key="2">
    <source>
        <dbReference type="EMBL" id="QJR35397.1"/>
    </source>
</evidence>
<dbReference type="Proteomes" id="UP000500938">
    <property type="component" value="Chromosome"/>
</dbReference>
<evidence type="ECO:0000256" key="1">
    <source>
        <dbReference type="SAM" id="SignalP"/>
    </source>
</evidence>
<reference evidence="2 3" key="1">
    <citation type="submission" date="2020-05" db="EMBL/GenBank/DDBJ databases">
        <title>Complete genome sequence of Gemmatimonas greenlandica TET16.</title>
        <authorList>
            <person name="Zeng Y."/>
        </authorList>
    </citation>
    <scope>NUCLEOTIDE SEQUENCE [LARGE SCALE GENOMIC DNA]</scope>
    <source>
        <strain evidence="2 3">TET16</strain>
    </source>
</reference>
<keyword evidence="3" id="KW-1185">Reference proteome</keyword>